<keyword evidence="2" id="KW-1185">Reference proteome</keyword>
<dbReference type="GO" id="GO:0004497">
    <property type="term" value="F:monooxygenase activity"/>
    <property type="evidence" value="ECO:0007669"/>
    <property type="project" value="InterPro"/>
</dbReference>
<organism evidence="1 2">
    <name type="scientific">Panicum miliaceum</name>
    <name type="common">Proso millet</name>
    <name type="synonym">Broomcorn millet</name>
    <dbReference type="NCBI Taxonomy" id="4540"/>
    <lineage>
        <taxon>Eukaryota</taxon>
        <taxon>Viridiplantae</taxon>
        <taxon>Streptophyta</taxon>
        <taxon>Embryophyta</taxon>
        <taxon>Tracheophyta</taxon>
        <taxon>Spermatophyta</taxon>
        <taxon>Magnoliopsida</taxon>
        <taxon>Liliopsida</taxon>
        <taxon>Poales</taxon>
        <taxon>Poaceae</taxon>
        <taxon>PACMAD clade</taxon>
        <taxon>Panicoideae</taxon>
        <taxon>Panicodae</taxon>
        <taxon>Paniceae</taxon>
        <taxon>Panicinae</taxon>
        <taxon>Panicum</taxon>
        <taxon>Panicum sect. Panicum</taxon>
    </lineage>
</organism>
<evidence type="ECO:0000313" key="1">
    <source>
        <dbReference type="EMBL" id="RLN15450.1"/>
    </source>
</evidence>
<dbReference type="STRING" id="4540.A0A3L6S3B8"/>
<evidence type="ECO:0000313" key="2">
    <source>
        <dbReference type="Proteomes" id="UP000275267"/>
    </source>
</evidence>
<proteinExistence type="predicted"/>
<dbReference type="InterPro" id="IPR053062">
    <property type="entry name" value="CYP450_84A"/>
</dbReference>
<dbReference type="GO" id="GO:0016705">
    <property type="term" value="F:oxidoreductase activity, acting on paired donors, with incorporation or reduction of molecular oxygen"/>
    <property type="evidence" value="ECO:0007669"/>
    <property type="project" value="InterPro"/>
</dbReference>
<sequence length="208" mass="23479">MEWLQDPLSWVLVASLAIVLLQLRRRGKAPLPPGLKPLLIIGNMTMMDQLTHRGLAALAEQYGGLLHACTSGWAGCTRSRCRRPGTRARCRTARSRTAPPPWPSRTLLTYDRADMAFAHYGTFWRQMRKLCVMKLFSRRRAETWVAVHDESAALRGEAVNLGELIFNLTKNVIFRAAFGTRDGEGQDEFIAILQEFSKPRRAEDDVLG</sequence>
<accession>A0A3L6S3B8</accession>
<dbReference type="InterPro" id="IPR036396">
    <property type="entry name" value="Cyt_P450_sf"/>
</dbReference>
<dbReference type="GO" id="GO:0005506">
    <property type="term" value="F:iron ion binding"/>
    <property type="evidence" value="ECO:0007669"/>
    <property type="project" value="InterPro"/>
</dbReference>
<dbReference type="Proteomes" id="UP000275267">
    <property type="component" value="Unassembled WGS sequence"/>
</dbReference>
<name>A0A3L6S3B8_PANMI</name>
<dbReference type="Gene3D" id="1.10.630.10">
    <property type="entry name" value="Cytochrome P450"/>
    <property type="match status" value="1"/>
</dbReference>
<dbReference type="PANTHER" id="PTHR47945:SF5">
    <property type="entry name" value="CYTOCHROME P450 84A1-RELATED"/>
    <property type="match status" value="1"/>
</dbReference>
<dbReference type="EMBL" id="PQIB02000005">
    <property type="protein sequence ID" value="RLN15450.1"/>
    <property type="molecule type" value="Genomic_DNA"/>
</dbReference>
<dbReference type="GO" id="GO:0020037">
    <property type="term" value="F:heme binding"/>
    <property type="evidence" value="ECO:0007669"/>
    <property type="project" value="InterPro"/>
</dbReference>
<dbReference type="OrthoDB" id="2789670at2759"/>
<reference evidence="2" key="1">
    <citation type="journal article" date="2019" name="Nat. Commun.">
        <title>The genome of broomcorn millet.</title>
        <authorList>
            <person name="Zou C."/>
            <person name="Miki D."/>
            <person name="Li D."/>
            <person name="Tang Q."/>
            <person name="Xiao L."/>
            <person name="Rajput S."/>
            <person name="Deng P."/>
            <person name="Jia W."/>
            <person name="Huang R."/>
            <person name="Zhang M."/>
            <person name="Sun Y."/>
            <person name="Hu J."/>
            <person name="Fu X."/>
            <person name="Schnable P.S."/>
            <person name="Li F."/>
            <person name="Zhang H."/>
            <person name="Feng B."/>
            <person name="Zhu X."/>
            <person name="Liu R."/>
            <person name="Schnable J.C."/>
            <person name="Zhu J.-K."/>
            <person name="Zhang H."/>
        </authorList>
    </citation>
    <scope>NUCLEOTIDE SEQUENCE [LARGE SCALE GENOMIC DNA]</scope>
</reference>
<dbReference type="SUPFAM" id="SSF48264">
    <property type="entry name" value="Cytochrome P450"/>
    <property type="match status" value="1"/>
</dbReference>
<comment type="caution">
    <text evidence="1">The sequence shown here is derived from an EMBL/GenBank/DDBJ whole genome shotgun (WGS) entry which is preliminary data.</text>
</comment>
<dbReference type="AlphaFoldDB" id="A0A3L6S3B8"/>
<protein>
    <submittedName>
        <fullName evidence="1">Cytochrome P450 84A1</fullName>
    </submittedName>
</protein>
<dbReference type="PANTHER" id="PTHR47945">
    <property type="entry name" value="CYTOCHROME P450 84A1-RELATED"/>
    <property type="match status" value="1"/>
</dbReference>
<gene>
    <name evidence="1" type="ORF">C2845_PM02G09660</name>
</gene>